<evidence type="ECO:0000313" key="3">
    <source>
        <dbReference type="EMBL" id="KAK8017905.1"/>
    </source>
</evidence>
<comment type="caution">
    <text evidence="3">The sequence shown here is derived from an EMBL/GenBank/DDBJ whole genome shotgun (WGS) entry which is preliminary data.</text>
</comment>
<feature type="domain" description="Heterokaryon incompatibility" evidence="2">
    <location>
        <begin position="73"/>
        <end position="244"/>
    </location>
</feature>
<dbReference type="PANTHER" id="PTHR24148:SF64">
    <property type="entry name" value="HETEROKARYON INCOMPATIBILITY DOMAIN-CONTAINING PROTEIN"/>
    <property type="match status" value="1"/>
</dbReference>
<dbReference type="Pfam" id="PF06985">
    <property type="entry name" value="HET"/>
    <property type="match status" value="1"/>
</dbReference>
<dbReference type="EMBL" id="JAQQWI010000010">
    <property type="protein sequence ID" value="KAK8017905.1"/>
    <property type="molecule type" value="Genomic_DNA"/>
</dbReference>
<evidence type="ECO:0000313" key="4">
    <source>
        <dbReference type="Proteomes" id="UP001396898"/>
    </source>
</evidence>
<dbReference type="InterPro" id="IPR052895">
    <property type="entry name" value="HetReg/Transcr_Mod"/>
</dbReference>
<evidence type="ECO:0000259" key="2">
    <source>
        <dbReference type="Pfam" id="PF06985"/>
    </source>
</evidence>
<organism evidence="3 4">
    <name type="scientific">Apiospora marii</name>
    <dbReference type="NCBI Taxonomy" id="335849"/>
    <lineage>
        <taxon>Eukaryota</taxon>
        <taxon>Fungi</taxon>
        <taxon>Dikarya</taxon>
        <taxon>Ascomycota</taxon>
        <taxon>Pezizomycotina</taxon>
        <taxon>Sordariomycetes</taxon>
        <taxon>Xylariomycetidae</taxon>
        <taxon>Amphisphaeriales</taxon>
        <taxon>Apiosporaceae</taxon>
        <taxon>Apiospora</taxon>
    </lineage>
</organism>
<dbReference type="Proteomes" id="UP001396898">
    <property type="component" value="Unassembled WGS sequence"/>
</dbReference>
<dbReference type="InterPro" id="IPR010730">
    <property type="entry name" value="HET"/>
</dbReference>
<protein>
    <recommendedName>
        <fullName evidence="2">Heterokaryon incompatibility domain-containing protein</fullName>
    </recommendedName>
</protein>
<feature type="region of interest" description="Disordered" evidence="1">
    <location>
        <begin position="491"/>
        <end position="510"/>
    </location>
</feature>
<dbReference type="Pfam" id="PF26639">
    <property type="entry name" value="Het-6_barrel"/>
    <property type="match status" value="1"/>
</dbReference>
<keyword evidence="4" id="KW-1185">Reference proteome</keyword>
<sequence>MSREEVKKMFLKGAQRYNTLNRHGLLYEYTPIQHNQMRLLYINPAGNYKDDLHVTMRTHMDEDVGPQPSQQAYEALSYHWGPGPADRPIYFAAPQKVPKLDFLDAVQLMENVDDAIKGTRFYIRPNLDKALRSLRDKTHVTVLWVDAVCINQSDELFEKPAQIAKMKHIYRKALNVCIWLGDGKGDANGDRSEDFYAAMDFVQKIVDDLKNFEFYLSERLTNRWSDLLDLMRCSWFSRRWVIQELALAREATVHCGTHFIAWADFADAIGLFAYNSDRIRALFRQSDNDKIYRNYKYLNDLQPLGAKILVEAITNTFRKSVDGDVFEPVFSLEALVCDLTPFESGDPRDSIFALLNIARESMLPTGQRVDTVGPPKPNYGRNILEVYTDFLEWVVLSTGSLDVICRQWATPERKTEGGRKNPTALVTLPSWIQTIQKSPWGTQEQGFNGRVNGDSFVGKAGRSCYNACHGKAPSVRFGIRWRQPIEPLQSRVSSAPTTFGADSQVSGTPTKNHFPVGRSTPAHRLHVKGIVIDVLHWVCGPVSMGVITRECLEKGGWNFEQEPAEKVPERLWRTMVADRDADGKNTPPWYHRAALHCMALADNNGHIGTSDLLEQGASHPKLPEILIEYLKRVQAVTWNRKFIEGAPVGRPGSGGSLEPLFGLGPPETQVGDRIGILFGCSVPCILRPRKDFYEFIGEAYVYGRMDGEAINMLSAAELADKTEEFIIV</sequence>
<dbReference type="PANTHER" id="PTHR24148">
    <property type="entry name" value="ANKYRIN REPEAT DOMAIN-CONTAINING PROTEIN 39 HOMOLOG-RELATED"/>
    <property type="match status" value="1"/>
</dbReference>
<accession>A0ABR1RSF8</accession>
<proteinExistence type="predicted"/>
<name>A0ABR1RSF8_9PEZI</name>
<reference evidence="3 4" key="1">
    <citation type="submission" date="2023-01" db="EMBL/GenBank/DDBJ databases">
        <title>Analysis of 21 Apiospora genomes using comparative genomics revels a genus with tremendous synthesis potential of carbohydrate active enzymes and secondary metabolites.</title>
        <authorList>
            <person name="Sorensen T."/>
        </authorList>
    </citation>
    <scope>NUCLEOTIDE SEQUENCE [LARGE SCALE GENOMIC DNA]</scope>
    <source>
        <strain evidence="3 4">CBS 20057</strain>
    </source>
</reference>
<gene>
    <name evidence="3" type="ORF">PG991_007095</name>
</gene>
<evidence type="ECO:0000256" key="1">
    <source>
        <dbReference type="SAM" id="MobiDB-lite"/>
    </source>
</evidence>